<dbReference type="InterPro" id="IPR057326">
    <property type="entry name" value="KR_dom"/>
</dbReference>
<evidence type="ECO:0000313" key="4">
    <source>
        <dbReference type="EMBL" id="MDY0884027.1"/>
    </source>
</evidence>
<evidence type="ECO:0000256" key="1">
    <source>
        <dbReference type="ARBA" id="ARBA00006484"/>
    </source>
</evidence>
<sequence>MLDPRHILITGASSGLGAALAAAYAAPGRRLSLAGRSAERLSAVADHCRDVGAEVEAAVLDITDPVAMADWMVRIDKTAPLDLVIANAGISGGTYGGSESEAQVRAIFAANVDGVLNTVLPVLPLMEARRRGQIALMASLAAHRGFPSAPAYCASKAAVKIWGEALRGQLAPHGVAVNVIMPGYVKSPMTDANDFTMPFLMSAQRAASIIRDGLARNRARIAFPWPMTMIAWLLGTLHPALTDPLLRRLPKKR</sequence>
<dbReference type="PANTHER" id="PTHR44196:SF1">
    <property type="entry name" value="DEHYDROGENASE_REDUCTASE SDR FAMILY MEMBER 7B"/>
    <property type="match status" value="1"/>
</dbReference>
<dbReference type="PANTHER" id="PTHR44196">
    <property type="entry name" value="DEHYDROGENASE/REDUCTASE SDR FAMILY MEMBER 7B"/>
    <property type="match status" value="1"/>
</dbReference>
<reference evidence="4 5" key="1">
    <citation type="journal article" date="2016" name="Antonie Van Leeuwenhoek">
        <title>Dongia soli sp. nov., isolated from soil from Dokdo, Korea.</title>
        <authorList>
            <person name="Kim D.U."/>
            <person name="Lee H."/>
            <person name="Kim H."/>
            <person name="Kim S.G."/>
            <person name="Ka J.O."/>
        </authorList>
    </citation>
    <scope>NUCLEOTIDE SEQUENCE [LARGE SCALE GENOMIC DNA]</scope>
    <source>
        <strain evidence="4 5">D78</strain>
    </source>
</reference>
<organism evidence="4 5">
    <name type="scientific">Dongia soli</name>
    <dbReference type="NCBI Taxonomy" id="600628"/>
    <lineage>
        <taxon>Bacteria</taxon>
        <taxon>Pseudomonadati</taxon>
        <taxon>Pseudomonadota</taxon>
        <taxon>Alphaproteobacteria</taxon>
        <taxon>Rhodospirillales</taxon>
        <taxon>Dongiaceae</taxon>
        <taxon>Dongia</taxon>
    </lineage>
</organism>
<gene>
    <name evidence="4" type="ORF">SMD27_14340</name>
</gene>
<comment type="similarity">
    <text evidence="1">Belongs to the short-chain dehydrogenases/reductases (SDR) family.</text>
</comment>
<evidence type="ECO:0000259" key="3">
    <source>
        <dbReference type="SMART" id="SM00822"/>
    </source>
</evidence>
<dbReference type="Proteomes" id="UP001279642">
    <property type="component" value="Unassembled WGS sequence"/>
</dbReference>
<dbReference type="RefSeq" id="WP_320509087.1">
    <property type="nucleotide sequence ID" value="NZ_JAXCLW010000003.1"/>
</dbReference>
<comment type="caution">
    <text evidence="4">The sequence shown here is derived from an EMBL/GenBank/DDBJ whole genome shotgun (WGS) entry which is preliminary data.</text>
</comment>
<name>A0ABU5ECJ3_9PROT</name>
<keyword evidence="2" id="KW-0560">Oxidoreductase</keyword>
<evidence type="ECO:0000256" key="2">
    <source>
        <dbReference type="ARBA" id="ARBA00023002"/>
    </source>
</evidence>
<proteinExistence type="inferred from homology"/>
<dbReference type="InterPro" id="IPR020904">
    <property type="entry name" value="Sc_DH/Rdtase_CS"/>
</dbReference>
<protein>
    <submittedName>
        <fullName evidence="4">SDR family NAD(P)-dependent oxidoreductase</fullName>
    </submittedName>
</protein>
<dbReference type="InterPro" id="IPR036291">
    <property type="entry name" value="NAD(P)-bd_dom_sf"/>
</dbReference>
<accession>A0ABU5ECJ3</accession>
<dbReference type="SMART" id="SM00822">
    <property type="entry name" value="PKS_KR"/>
    <property type="match status" value="1"/>
</dbReference>
<keyword evidence="5" id="KW-1185">Reference proteome</keyword>
<evidence type="ECO:0000313" key="5">
    <source>
        <dbReference type="Proteomes" id="UP001279642"/>
    </source>
</evidence>
<dbReference type="SUPFAM" id="SSF51735">
    <property type="entry name" value="NAD(P)-binding Rossmann-fold domains"/>
    <property type="match status" value="1"/>
</dbReference>
<dbReference type="PRINTS" id="PR00081">
    <property type="entry name" value="GDHRDH"/>
</dbReference>
<dbReference type="EMBL" id="JAXCLW010000003">
    <property type="protein sequence ID" value="MDY0884027.1"/>
    <property type="molecule type" value="Genomic_DNA"/>
</dbReference>
<dbReference type="Gene3D" id="3.40.50.720">
    <property type="entry name" value="NAD(P)-binding Rossmann-like Domain"/>
    <property type="match status" value="1"/>
</dbReference>
<dbReference type="Pfam" id="PF00106">
    <property type="entry name" value="adh_short"/>
    <property type="match status" value="1"/>
</dbReference>
<dbReference type="PROSITE" id="PS00061">
    <property type="entry name" value="ADH_SHORT"/>
    <property type="match status" value="1"/>
</dbReference>
<dbReference type="InterPro" id="IPR002347">
    <property type="entry name" value="SDR_fam"/>
</dbReference>
<feature type="domain" description="Ketoreductase" evidence="3">
    <location>
        <begin position="5"/>
        <end position="183"/>
    </location>
</feature>